<comment type="caution">
    <text evidence="1">The sequence shown here is derived from an EMBL/GenBank/DDBJ whole genome shotgun (WGS) entry which is preliminary data.</text>
</comment>
<gene>
    <name evidence="1" type="ORF">J3998_08390</name>
</gene>
<protein>
    <submittedName>
        <fullName evidence="1">Uncharacterized protein</fullName>
    </submittedName>
</protein>
<evidence type="ECO:0000313" key="1">
    <source>
        <dbReference type="EMBL" id="MBO1927592.1"/>
    </source>
</evidence>
<accession>A0ABS3Q5N8</accession>
<organism evidence="1 2">
    <name type="scientific">Thiomicrorhabdus marina</name>
    <dbReference type="NCBI Taxonomy" id="2818442"/>
    <lineage>
        <taxon>Bacteria</taxon>
        <taxon>Pseudomonadati</taxon>
        <taxon>Pseudomonadota</taxon>
        <taxon>Gammaproteobacteria</taxon>
        <taxon>Thiotrichales</taxon>
        <taxon>Piscirickettsiaceae</taxon>
        <taxon>Thiomicrorhabdus</taxon>
    </lineage>
</organism>
<dbReference type="RefSeq" id="WP_208150013.1">
    <property type="nucleotide sequence ID" value="NZ_JAGETV010000014.1"/>
</dbReference>
<evidence type="ECO:0000313" key="2">
    <source>
        <dbReference type="Proteomes" id="UP000664835"/>
    </source>
</evidence>
<reference evidence="1 2" key="1">
    <citation type="submission" date="2021-03" db="EMBL/GenBank/DDBJ databases">
        <title>Thiomicrorhabdus sp.nov.,novel sulfur-oxidizing bacteria isolated from coastal sediment.</title>
        <authorList>
            <person name="Liu X."/>
        </authorList>
    </citation>
    <scope>NUCLEOTIDE SEQUENCE [LARGE SCALE GENOMIC DNA]</scope>
    <source>
        <strain evidence="1 2">6S2-11</strain>
    </source>
</reference>
<proteinExistence type="predicted"/>
<sequence>MRLNAIYWQKGFEDGVNQNEFKPSGEYDRFSYHFGFKNGSAVSPASWMKGFIDSCMLKAYSDENVHFESYRDGYELAKEHFEDISDFLHFETLKKNLAWLRS</sequence>
<dbReference type="Proteomes" id="UP000664835">
    <property type="component" value="Unassembled WGS sequence"/>
</dbReference>
<dbReference type="EMBL" id="JAGETV010000014">
    <property type="protein sequence ID" value="MBO1927592.1"/>
    <property type="molecule type" value="Genomic_DNA"/>
</dbReference>
<name>A0ABS3Q5N8_9GAMM</name>
<keyword evidence="2" id="KW-1185">Reference proteome</keyword>